<organism evidence="3 4">
    <name type="scientific">Dorea formicigenerans</name>
    <dbReference type="NCBI Taxonomy" id="39486"/>
    <lineage>
        <taxon>Bacteria</taxon>
        <taxon>Bacillati</taxon>
        <taxon>Bacillota</taxon>
        <taxon>Clostridia</taxon>
        <taxon>Lachnospirales</taxon>
        <taxon>Lachnospiraceae</taxon>
        <taxon>Dorea</taxon>
    </lineage>
</organism>
<keyword evidence="1" id="KW-0175">Coiled coil</keyword>
<dbReference type="Pfam" id="PF04545">
    <property type="entry name" value="Sigma70_r4"/>
    <property type="match status" value="1"/>
</dbReference>
<name>A0A414QES1_9FIRM</name>
<evidence type="ECO:0000313" key="3">
    <source>
        <dbReference type="EMBL" id="RHF79267.1"/>
    </source>
</evidence>
<dbReference type="RefSeq" id="WP_118236971.1">
    <property type="nucleotide sequence ID" value="NZ_QRHN01000006.1"/>
</dbReference>
<protein>
    <submittedName>
        <fullName evidence="3">Sigma-70 family RNA polymerase sigma factor</fullName>
    </submittedName>
</protein>
<dbReference type="SUPFAM" id="SSF88659">
    <property type="entry name" value="Sigma3 and sigma4 domains of RNA polymerase sigma factors"/>
    <property type="match status" value="1"/>
</dbReference>
<comment type="caution">
    <text evidence="3">The sequence shown here is derived from an EMBL/GenBank/DDBJ whole genome shotgun (WGS) entry which is preliminary data.</text>
</comment>
<dbReference type="GO" id="GO:0003700">
    <property type="term" value="F:DNA-binding transcription factor activity"/>
    <property type="evidence" value="ECO:0007669"/>
    <property type="project" value="InterPro"/>
</dbReference>
<dbReference type="Proteomes" id="UP000285666">
    <property type="component" value="Unassembled WGS sequence"/>
</dbReference>
<reference evidence="3 4" key="1">
    <citation type="submission" date="2018-08" db="EMBL/GenBank/DDBJ databases">
        <title>A genome reference for cultivated species of the human gut microbiota.</title>
        <authorList>
            <person name="Zou Y."/>
            <person name="Xue W."/>
            <person name="Luo G."/>
        </authorList>
    </citation>
    <scope>NUCLEOTIDE SEQUENCE [LARGE SCALE GENOMIC DNA]</scope>
    <source>
        <strain evidence="3 4">AM23-7AC</strain>
    </source>
</reference>
<dbReference type="GO" id="GO:0006352">
    <property type="term" value="P:DNA-templated transcription initiation"/>
    <property type="evidence" value="ECO:0007669"/>
    <property type="project" value="InterPro"/>
</dbReference>
<evidence type="ECO:0000313" key="4">
    <source>
        <dbReference type="Proteomes" id="UP000285666"/>
    </source>
</evidence>
<dbReference type="AlphaFoldDB" id="A0A414QES1"/>
<gene>
    <name evidence="3" type="ORF">DW658_06105</name>
</gene>
<accession>A0A414QES1</accession>
<evidence type="ECO:0000259" key="2">
    <source>
        <dbReference type="Pfam" id="PF04545"/>
    </source>
</evidence>
<proteinExistence type="predicted"/>
<evidence type="ECO:0000256" key="1">
    <source>
        <dbReference type="SAM" id="Coils"/>
    </source>
</evidence>
<dbReference type="InterPro" id="IPR013324">
    <property type="entry name" value="RNA_pol_sigma_r3/r4-like"/>
</dbReference>
<feature type="domain" description="RNA polymerase sigma-70 region 4" evidence="2">
    <location>
        <begin position="101"/>
        <end position="133"/>
    </location>
</feature>
<dbReference type="InterPro" id="IPR007630">
    <property type="entry name" value="RNA_pol_sigma70_r4"/>
</dbReference>
<dbReference type="EMBL" id="QRHN01000006">
    <property type="protein sequence ID" value="RHF79267.1"/>
    <property type="molecule type" value="Genomic_DNA"/>
</dbReference>
<feature type="coiled-coil region" evidence="1">
    <location>
        <begin position="64"/>
        <end position="94"/>
    </location>
</feature>
<sequence>MDRKQLKKYKSNKRRIAGIKKTIDRLVEQLDNVPVVPGKVTKSGDEFPYIEQHVKVVMEEPKEATRLKERIREKQQDLSRLEQENEEVERYISQLPVGMKKEIFEMVYLDGMTQKEAGESLGYTQARVSQVIKDL</sequence>
<dbReference type="Gene3D" id="1.20.140.160">
    <property type="match status" value="1"/>
</dbReference>